<keyword evidence="2" id="KW-1185">Reference proteome</keyword>
<dbReference type="EMBL" id="JACZEP010000005">
    <property type="protein sequence ID" value="MBE1205974.1"/>
    <property type="molecule type" value="Genomic_DNA"/>
</dbReference>
<dbReference type="Proteomes" id="UP000598227">
    <property type="component" value="Unassembled WGS sequence"/>
</dbReference>
<evidence type="ECO:0000313" key="1">
    <source>
        <dbReference type="EMBL" id="MBE1205974.1"/>
    </source>
</evidence>
<dbReference type="SUPFAM" id="SSF53850">
    <property type="entry name" value="Periplasmic binding protein-like II"/>
    <property type="match status" value="1"/>
</dbReference>
<dbReference type="PANTHER" id="PTHR35841:SF1">
    <property type="entry name" value="PHOSPHONATES-BINDING PERIPLASMIC PROTEIN"/>
    <property type="match status" value="1"/>
</dbReference>
<dbReference type="Pfam" id="PF12974">
    <property type="entry name" value="Phosphonate-bd"/>
    <property type="match status" value="1"/>
</dbReference>
<evidence type="ECO:0000313" key="2">
    <source>
        <dbReference type="Proteomes" id="UP000598227"/>
    </source>
</evidence>
<proteinExistence type="predicted"/>
<organism evidence="1 2">
    <name type="scientific">Aminobacter carboxidus</name>
    <dbReference type="NCBI Taxonomy" id="376165"/>
    <lineage>
        <taxon>Bacteria</taxon>
        <taxon>Pseudomonadati</taxon>
        <taxon>Pseudomonadota</taxon>
        <taxon>Alphaproteobacteria</taxon>
        <taxon>Hyphomicrobiales</taxon>
        <taxon>Phyllobacteriaceae</taxon>
        <taxon>Aminobacter</taxon>
    </lineage>
</organism>
<gene>
    <name evidence="1" type="ORF">IHE39_16890</name>
</gene>
<protein>
    <submittedName>
        <fullName evidence="1">PhnD/SsuA/transferrin family substrate-binding protein</fullName>
    </submittedName>
</protein>
<accession>A0ABR9GQL5</accession>
<reference evidence="1 2" key="1">
    <citation type="submission" date="2020-09" db="EMBL/GenBank/DDBJ databases">
        <title>Draft Genome Sequence of Aminobacter carboxidus type strain DSM 1086, a soil Gram-negative carboxydobacterium.</title>
        <authorList>
            <person name="Turrini P."/>
            <person name="Tescari M."/>
            <person name="Artuso I."/>
            <person name="Lugli G.A."/>
            <person name="Frangipani E."/>
            <person name="Ventura M."/>
            <person name="Visca P."/>
        </authorList>
    </citation>
    <scope>NUCLEOTIDE SEQUENCE [LARGE SCALE GENOMIC DNA]</scope>
    <source>
        <strain evidence="1 2">DSM 1086</strain>
    </source>
</reference>
<name>A0ABR9GQL5_9HYPH</name>
<dbReference type="PANTHER" id="PTHR35841">
    <property type="entry name" value="PHOSPHONATES-BINDING PERIPLASMIC PROTEIN"/>
    <property type="match status" value="1"/>
</dbReference>
<dbReference type="Gene3D" id="3.40.190.10">
    <property type="entry name" value="Periplasmic binding protein-like II"/>
    <property type="match status" value="2"/>
</dbReference>
<sequence>MSVTKFIACSRMYNVSAGARARWDDLFAWLSGQAGVALDIIAYASPAPLPELWKRPDMGVVFMCGYPLSRWCDAGRPTILAAPVAAASWAGGRPYYASHIVVAADGPIKSASDLTAAIWGWTVRDSQSGYHAPRRHLDELLAGNAPEQSPVGPLLNPTGVLEALRSGRIDVGAIDAYAYELLALHEPDAVAGLQILATTKPTPCPPLVTSPYAPAEMVSALRQALLRTHESQDGRALLHQLGLVRFALPDLADYRILAERADAVDQRLAVW</sequence>
<comment type="caution">
    <text evidence="1">The sequence shown here is derived from an EMBL/GenBank/DDBJ whole genome shotgun (WGS) entry which is preliminary data.</text>
</comment>